<dbReference type="OrthoDB" id="9816297at2"/>
<dbReference type="InterPro" id="IPR025501">
    <property type="entry name" value="MinD_FleN"/>
</dbReference>
<dbReference type="STRING" id="1235802.C823_00179"/>
<evidence type="ECO:0000256" key="2">
    <source>
        <dbReference type="ARBA" id="ARBA00022840"/>
    </source>
</evidence>
<name>N2BFT3_9FIRM</name>
<dbReference type="InterPro" id="IPR050625">
    <property type="entry name" value="ParA/MinD_ATPase"/>
</dbReference>
<dbReference type="Pfam" id="PF10609">
    <property type="entry name" value="ParA"/>
    <property type="match status" value="1"/>
</dbReference>
<dbReference type="HOGENOM" id="CLU_037612_0_0_9"/>
<evidence type="ECO:0000256" key="1">
    <source>
        <dbReference type="ARBA" id="ARBA00022741"/>
    </source>
</evidence>
<organism evidence="3 4">
    <name type="scientific">Eubacterium plexicaudatum ASF492</name>
    <dbReference type="NCBI Taxonomy" id="1235802"/>
    <lineage>
        <taxon>Bacteria</taxon>
        <taxon>Bacillati</taxon>
        <taxon>Bacillota</taxon>
        <taxon>Clostridia</taxon>
        <taxon>Eubacteriales</taxon>
        <taxon>Eubacteriaceae</taxon>
        <taxon>Eubacterium</taxon>
    </lineage>
</organism>
<dbReference type="GO" id="GO:0005524">
    <property type="term" value="F:ATP binding"/>
    <property type="evidence" value="ECO:0007669"/>
    <property type="project" value="UniProtKB-KW"/>
</dbReference>
<dbReference type="InterPro" id="IPR027417">
    <property type="entry name" value="P-loop_NTPase"/>
</dbReference>
<evidence type="ECO:0000313" key="3">
    <source>
        <dbReference type="EMBL" id="EMZ39016.1"/>
    </source>
</evidence>
<sequence>MDQAEQLRNVVKSKQARSVSKARVITITSGKGGVGKSNIAVNLAVQLRKMGKKVIIFDADMGLANVEVMFGAIPKYNLSDMIYHGKKLKEIITEGPMEIGFISGGNGITGMNNLTKNQLSRLVNNLNELDELTDFILIDTGAGIANNVMEFVSASPEVLLVLTPEPSSLTDSYSLIKALYGNPGFTRHNTNIEVVVNRTVSVEDGQIVYEKLSSVISKFLQGEVHFIGTIPQDGLLEKSVRAQKIVSMTAPNARSARAFERLAQSLIDGEPVIEPDRQGIRELFYNFFN</sequence>
<dbReference type="SUPFAM" id="SSF52540">
    <property type="entry name" value="P-loop containing nucleoside triphosphate hydrolases"/>
    <property type="match status" value="1"/>
</dbReference>
<dbReference type="CDD" id="cd02038">
    <property type="entry name" value="FlhG-like"/>
    <property type="match status" value="1"/>
</dbReference>
<dbReference type="GO" id="GO:0009898">
    <property type="term" value="C:cytoplasmic side of plasma membrane"/>
    <property type="evidence" value="ECO:0007669"/>
    <property type="project" value="TreeGrafter"/>
</dbReference>
<gene>
    <name evidence="3" type="ORF">C823_00179</name>
</gene>
<reference evidence="3 4" key="1">
    <citation type="journal article" date="2014" name="Genome Announc.">
        <title>Draft genome sequences of the altered schaedler flora, a defined bacterial community from gnotobiotic mice.</title>
        <authorList>
            <person name="Wannemuehler M.J."/>
            <person name="Overstreet A.M."/>
            <person name="Ward D.V."/>
            <person name="Phillips G.J."/>
        </authorList>
    </citation>
    <scope>NUCLEOTIDE SEQUENCE [LARGE SCALE GENOMIC DNA]</scope>
    <source>
        <strain evidence="3 4">ASF492</strain>
    </source>
</reference>
<dbReference type="eggNOG" id="COG0455">
    <property type="taxonomic scope" value="Bacteria"/>
</dbReference>
<dbReference type="PANTHER" id="PTHR43384">
    <property type="entry name" value="SEPTUM SITE-DETERMINING PROTEIN MIND HOMOLOG, CHLOROPLASTIC-RELATED"/>
    <property type="match status" value="1"/>
</dbReference>
<dbReference type="PANTHER" id="PTHR43384:SF4">
    <property type="entry name" value="CELLULOSE BIOSYNTHESIS PROTEIN BCSQ-RELATED"/>
    <property type="match status" value="1"/>
</dbReference>
<dbReference type="AlphaFoldDB" id="N2BFT3"/>
<evidence type="ECO:0008006" key="5">
    <source>
        <dbReference type="Google" id="ProtNLM"/>
    </source>
</evidence>
<dbReference type="Proteomes" id="UP000012589">
    <property type="component" value="Unassembled WGS sequence"/>
</dbReference>
<keyword evidence="2" id="KW-0067">ATP-binding</keyword>
<dbReference type="InterPro" id="IPR033756">
    <property type="entry name" value="YlxH/NBP35"/>
</dbReference>
<keyword evidence="4" id="KW-1185">Reference proteome</keyword>
<dbReference type="Gene3D" id="3.40.50.300">
    <property type="entry name" value="P-loop containing nucleotide triphosphate hydrolases"/>
    <property type="match status" value="1"/>
</dbReference>
<proteinExistence type="predicted"/>
<keyword evidence="1" id="KW-0547">Nucleotide-binding</keyword>
<protein>
    <recommendedName>
        <fullName evidence="5">Flagellar biosynthesis protein FlhG</fullName>
    </recommendedName>
</protein>
<dbReference type="GO" id="GO:0051782">
    <property type="term" value="P:negative regulation of cell division"/>
    <property type="evidence" value="ECO:0007669"/>
    <property type="project" value="TreeGrafter"/>
</dbReference>
<evidence type="ECO:0000313" key="4">
    <source>
        <dbReference type="Proteomes" id="UP000012589"/>
    </source>
</evidence>
<dbReference type="GO" id="GO:0005829">
    <property type="term" value="C:cytosol"/>
    <property type="evidence" value="ECO:0007669"/>
    <property type="project" value="TreeGrafter"/>
</dbReference>
<comment type="caution">
    <text evidence="3">The sequence shown here is derived from an EMBL/GenBank/DDBJ whole genome shotgun (WGS) entry which is preliminary data.</text>
</comment>
<dbReference type="GO" id="GO:0016887">
    <property type="term" value="F:ATP hydrolysis activity"/>
    <property type="evidence" value="ECO:0007669"/>
    <property type="project" value="TreeGrafter"/>
</dbReference>
<accession>N2BFT3</accession>
<dbReference type="PATRIC" id="fig|1235802.3.peg.193"/>
<dbReference type="PIRSF" id="PIRSF003092">
    <property type="entry name" value="MinD"/>
    <property type="match status" value="1"/>
</dbReference>
<dbReference type="EMBL" id="AQFT01000005">
    <property type="protein sequence ID" value="EMZ39016.1"/>
    <property type="molecule type" value="Genomic_DNA"/>
</dbReference>
<dbReference type="InterPro" id="IPR033875">
    <property type="entry name" value="FlhG"/>
</dbReference>